<sequence length="101" mass="11349">MDVSDTGRQTLEQRRTGLVPLWEKKREESRRPPRRGAWTAARPQRRSIAPGWTTKGVRKRAATEPSEHLETVEGYTGILPVEEELGGCEHKASDMAGALLR</sequence>
<proteinExistence type="predicted"/>
<evidence type="ECO:0000256" key="1">
    <source>
        <dbReference type="SAM" id="MobiDB-lite"/>
    </source>
</evidence>
<feature type="region of interest" description="Disordered" evidence="1">
    <location>
        <begin position="1"/>
        <end position="69"/>
    </location>
</feature>
<name>A0AAV7W8W2_PLEWA</name>
<protein>
    <submittedName>
        <fullName evidence="2">Uncharacterized protein</fullName>
    </submittedName>
</protein>
<reference evidence="2" key="1">
    <citation type="journal article" date="2022" name="bioRxiv">
        <title>Sequencing and chromosome-scale assembly of the giantPleurodeles waltlgenome.</title>
        <authorList>
            <person name="Brown T."/>
            <person name="Elewa A."/>
            <person name="Iarovenko S."/>
            <person name="Subramanian E."/>
            <person name="Araus A.J."/>
            <person name="Petzold A."/>
            <person name="Susuki M."/>
            <person name="Suzuki K.-i.T."/>
            <person name="Hayashi T."/>
            <person name="Toyoda A."/>
            <person name="Oliveira C."/>
            <person name="Osipova E."/>
            <person name="Leigh N.D."/>
            <person name="Simon A."/>
            <person name="Yun M.H."/>
        </authorList>
    </citation>
    <scope>NUCLEOTIDE SEQUENCE</scope>
    <source>
        <strain evidence="2">20211129_DDA</strain>
        <tissue evidence="2">Liver</tissue>
    </source>
</reference>
<comment type="caution">
    <text evidence="2">The sequence shown here is derived from an EMBL/GenBank/DDBJ whole genome shotgun (WGS) entry which is preliminary data.</text>
</comment>
<feature type="compositionally biased region" description="Polar residues" evidence="1">
    <location>
        <begin position="1"/>
        <end position="10"/>
    </location>
</feature>
<keyword evidence="3" id="KW-1185">Reference proteome</keyword>
<dbReference type="Proteomes" id="UP001066276">
    <property type="component" value="Chromosome 1_2"/>
</dbReference>
<organism evidence="2 3">
    <name type="scientific">Pleurodeles waltl</name>
    <name type="common">Iberian ribbed newt</name>
    <dbReference type="NCBI Taxonomy" id="8319"/>
    <lineage>
        <taxon>Eukaryota</taxon>
        <taxon>Metazoa</taxon>
        <taxon>Chordata</taxon>
        <taxon>Craniata</taxon>
        <taxon>Vertebrata</taxon>
        <taxon>Euteleostomi</taxon>
        <taxon>Amphibia</taxon>
        <taxon>Batrachia</taxon>
        <taxon>Caudata</taxon>
        <taxon>Salamandroidea</taxon>
        <taxon>Salamandridae</taxon>
        <taxon>Pleurodelinae</taxon>
        <taxon>Pleurodeles</taxon>
    </lineage>
</organism>
<accession>A0AAV7W8W2</accession>
<evidence type="ECO:0000313" key="3">
    <source>
        <dbReference type="Proteomes" id="UP001066276"/>
    </source>
</evidence>
<feature type="compositionally biased region" description="Basic and acidic residues" evidence="1">
    <location>
        <begin position="22"/>
        <end position="31"/>
    </location>
</feature>
<dbReference type="EMBL" id="JANPWB010000002">
    <property type="protein sequence ID" value="KAJ1208988.1"/>
    <property type="molecule type" value="Genomic_DNA"/>
</dbReference>
<dbReference type="AlphaFoldDB" id="A0AAV7W8W2"/>
<evidence type="ECO:0000313" key="2">
    <source>
        <dbReference type="EMBL" id="KAJ1208988.1"/>
    </source>
</evidence>
<gene>
    <name evidence="2" type="ORF">NDU88_004367</name>
</gene>